<feature type="transmembrane region" description="Helical" evidence="1">
    <location>
        <begin position="282"/>
        <end position="300"/>
    </location>
</feature>
<name>A0A1M5B303_9BACE</name>
<dbReference type="Proteomes" id="UP000184436">
    <property type="component" value="Unassembled WGS sequence"/>
</dbReference>
<gene>
    <name evidence="3" type="ORF">SAMN05444349_11747</name>
</gene>
<dbReference type="PANTHER" id="PTHR36927">
    <property type="entry name" value="BLR4337 PROTEIN"/>
    <property type="match status" value="1"/>
</dbReference>
<keyword evidence="1" id="KW-0812">Transmembrane</keyword>
<feature type="transmembrane region" description="Helical" evidence="1">
    <location>
        <begin position="210"/>
        <end position="243"/>
    </location>
</feature>
<reference evidence="3 4" key="1">
    <citation type="submission" date="2016-11" db="EMBL/GenBank/DDBJ databases">
        <authorList>
            <person name="Jaros S."/>
            <person name="Januszkiewicz K."/>
            <person name="Wedrychowicz H."/>
        </authorList>
    </citation>
    <scope>NUCLEOTIDE SEQUENCE [LARGE SCALE GENOMIC DNA]</scope>
    <source>
        <strain evidence="3 4">DSM 26883</strain>
    </source>
</reference>
<keyword evidence="1" id="KW-0472">Membrane</keyword>
<keyword evidence="4" id="KW-1185">Reference proteome</keyword>
<dbReference type="InterPro" id="IPR002656">
    <property type="entry name" value="Acyl_transf_3_dom"/>
</dbReference>
<dbReference type="AlphaFoldDB" id="A0A1M5B303"/>
<evidence type="ECO:0000313" key="3">
    <source>
        <dbReference type="EMBL" id="SHF36883.1"/>
    </source>
</evidence>
<feature type="domain" description="Acyltransferase 3" evidence="2">
    <location>
        <begin position="8"/>
        <end position="290"/>
    </location>
</feature>
<feature type="transmembrane region" description="Helical" evidence="1">
    <location>
        <begin position="91"/>
        <end position="113"/>
    </location>
</feature>
<dbReference type="EMBL" id="FQVD01000017">
    <property type="protein sequence ID" value="SHF36883.1"/>
    <property type="molecule type" value="Genomic_DNA"/>
</dbReference>
<sequence length="311" mass="36062">MMKQVKDYRISNLRVFAILTVVLGHSIILYSSSWHLMPTHVSVPLLDTLKNIINTYQMELYFFISGWCCYSSIIKSKNYQSFLQSKIKRLIIPYLLFGLLWMLPIKLALNIPAYQNVSLVKIYLDYFLGFNNGHLWFLYALFLIFVISWIINRMFIKLKWGGYLCLAFTFLMQILSNIAYISIFNISAGMKYAFWFQAGLCIRQYGNKAIVPILMCVIGSACFINAITPIISLLIVIGLYFIVPNTHTRITDSLDKNSFGVYLFHSPLIYITYHYFGNASPWLVVCINLFLWGSLSYILTDIIQRSKIKIL</sequence>
<feature type="transmembrane region" description="Helical" evidence="1">
    <location>
        <begin position="163"/>
        <end position="190"/>
    </location>
</feature>
<keyword evidence="3" id="KW-0012">Acyltransferase</keyword>
<proteinExistence type="predicted"/>
<organism evidence="3 4">
    <name type="scientific">Bacteroides faecichinchillae</name>
    <dbReference type="NCBI Taxonomy" id="871325"/>
    <lineage>
        <taxon>Bacteria</taxon>
        <taxon>Pseudomonadati</taxon>
        <taxon>Bacteroidota</taxon>
        <taxon>Bacteroidia</taxon>
        <taxon>Bacteroidales</taxon>
        <taxon>Bacteroidaceae</taxon>
        <taxon>Bacteroides</taxon>
    </lineage>
</organism>
<evidence type="ECO:0000256" key="1">
    <source>
        <dbReference type="SAM" id="Phobius"/>
    </source>
</evidence>
<keyword evidence="1" id="KW-1133">Transmembrane helix</keyword>
<dbReference type="STRING" id="871325.SAMN05444349_11747"/>
<feature type="transmembrane region" description="Helical" evidence="1">
    <location>
        <begin position="52"/>
        <end position="70"/>
    </location>
</feature>
<dbReference type="OrthoDB" id="9816048at2"/>
<feature type="transmembrane region" description="Helical" evidence="1">
    <location>
        <begin position="12"/>
        <end position="32"/>
    </location>
</feature>
<dbReference type="GO" id="GO:0016747">
    <property type="term" value="F:acyltransferase activity, transferring groups other than amino-acyl groups"/>
    <property type="evidence" value="ECO:0007669"/>
    <property type="project" value="InterPro"/>
</dbReference>
<dbReference type="Pfam" id="PF01757">
    <property type="entry name" value="Acyl_transf_3"/>
    <property type="match status" value="1"/>
</dbReference>
<feature type="transmembrane region" description="Helical" evidence="1">
    <location>
        <begin position="133"/>
        <end position="151"/>
    </location>
</feature>
<protein>
    <submittedName>
        <fullName evidence="3">Acyltransferase family protein</fullName>
    </submittedName>
</protein>
<keyword evidence="3" id="KW-0808">Transferase</keyword>
<evidence type="ECO:0000259" key="2">
    <source>
        <dbReference type="Pfam" id="PF01757"/>
    </source>
</evidence>
<feature type="transmembrane region" description="Helical" evidence="1">
    <location>
        <begin position="259"/>
        <end position="276"/>
    </location>
</feature>
<evidence type="ECO:0000313" key="4">
    <source>
        <dbReference type="Proteomes" id="UP000184436"/>
    </source>
</evidence>
<accession>A0A1M5B303</accession>
<dbReference type="PANTHER" id="PTHR36927:SF1">
    <property type="entry name" value="MDO-LIKE PROTEIN"/>
    <property type="match status" value="1"/>
</dbReference>
<dbReference type="InterPro" id="IPR050623">
    <property type="entry name" value="Glucan_succinyl_AcylTrfase"/>
</dbReference>